<dbReference type="InterPro" id="IPR013126">
    <property type="entry name" value="Hsp_70_fam"/>
</dbReference>
<dbReference type="AlphaFoldDB" id="A0A0K6GHY1"/>
<gene>
    <name evidence="4" type="ORF">RSOLAG22IIIB_06887</name>
</gene>
<dbReference type="Gene3D" id="3.30.420.40">
    <property type="match status" value="2"/>
</dbReference>
<evidence type="ECO:0000256" key="2">
    <source>
        <dbReference type="ARBA" id="ARBA00022840"/>
    </source>
</evidence>
<evidence type="ECO:0000313" key="5">
    <source>
        <dbReference type="Proteomes" id="UP000044841"/>
    </source>
</evidence>
<dbReference type="GO" id="GO:0140662">
    <property type="term" value="F:ATP-dependent protein folding chaperone"/>
    <property type="evidence" value="ECO:0007669"/>
    <property type="project" value="InterPro"/>
</dbReference>
<accession>A0A0K6GHY1</accession>
<dbReference type="PANTHER" id="PTHR45639">
    <property type="entry name" value="HSC70CB, ISOFORM G-RELATED"/>
    <property type="match status" value="1"/>
</dbReference>
<reference evidence="4 5" key="1">
    <citation type="submission" date="2015-07" db="EMBL/GenBank/DDBJ databases">
        <authorList>
            <person name="Noorani M."/>
        </authorList>
    </citation>
    <scope>NUCLEOTIDE SEQUENCE [LARGE SCALE GENOMIC DNA]</scope>
    <source>
        <strain evidence="4">BBA 69670</strain>
    </source>
</reference>
<dbReference type="EMBL" id="CYGV01001922">
    <property type="protein sequence ID" value="CUA77949.1"/>
    <property type="molecule type" value="Genomic_DNA"/>
</dbReference>
<dbReference type="InterPro" id="IPR043129">
    <property type="entry name" value="ATPase_NBD"/>
</dbReference>
<organism evidence="4 5">
    <name type="scientific">Rhizoctonia solani</name>
    <dbReference type="NCBI Taxonomy" id="456999"/>
    <lineage>
        <taxon>Eukaryota</taxon>
        <taxon>Fungi</taxon>
        <taxon>Dikarya</taxon>
        <taxon>Basidiomycota</taxon>
        <taxon>Agaricomycotina</taxon>
        <taxon>Agaricomycetes</taxon>
        <taxon>Cantharellales</taxon>
        <taxon>Ceratobasidiaceae</taxon>
        <taxon>Rhizoctonia</taxon>
    </lineage>
</organism>
<keyword evidence="5" id="KW-1185">Reference proteome</keyword>
<protein>
    <submittedName>
        <fullName evidence="4">Uncharacterized protein</fullName>
    </submittedName>
</protein>
<dbReference type="Pfam" id="PF00012">
    <property type="entry name" value="HSP70"/>
    <property type="match status" value="1"/>
</dbReference>
<dbReference type="GO" id="GO:0005524">
    <property type="term" value="F:ATP binding"/>
    <property type="evidence" value="ECO:0007669"/>
    <property type="project" value="UniProtKB-KW"/>
</dbReference>
<dbReference type="Gene3D" id="3.30.30.30">
    <property type="match status" value="1"/>
</dbReference>
<name>A0A0K6GHY1_9AGAM</name>
<keyword evidence="3" id="KW-0143">Chaperone</keyword>
<evidence type="ECO:0000256" key="3">
    <source>
        <dbReference type="ARBA" id="ARBA00023186"/>
    </source>
</evidence>
<keyword evidence="1" id="KW-0547">Nucleotide-binding</keyword>
<dbReference type="GO" id="GO:0030968">
    <property type="term" value="P:endoplasmic reticulum unfolded protein response"/>
    <property type="evidence" value="ECO:0007669"/>
    <property type="project" value="TreeGrafter"/>
</dbReference>
<sequence length="169" mass="18704">MRVSCVSTTRWTSAKVYQVHDSFSCSSFPHDWNYSVELLRALRLDCTRELASSIEGEYVRGELVTLPAYSTQLQRQRIIDATEVVSMKLVTLVNDGTACAVKYAMTGYFPTREFHMNYDSSATTTRAPLAAFHTTAVPTINKFAKPESITQTTSLGSGLDTLASETELA</sequence>
<dbReference type="Proteomes" id="UP000044841">
    <property type="component" value="Unassembled WGS sequence"/>
</dbReference>
<dbReference type="SUPFAM" id="SSF53067">
    <property type="entry name" value="Actin-like ATPase domain"/>
    <property type="match status" value="1"/>
</dbReference>
<keyword evidence="2" id="KW-0067">ATP-binding</keyword>
<dbReference type="PANTHER" id="PTHR45639:SF3">
    <property type="entry name" value="HYPOXIA UP-REGULATED PROTEIN 1"/>
    <property type="match status" value="1"/>
</dbReference>
<evidence type="ECO:0000313" key="4">
    <source>
        <dbReference type="EMBL" id="CUA77949.1"/>
    </source>
</evidence>
<proteinExistence type="predicted"/>
<dbReference type="GO" id="GO:0034663">
    <property type="term" value="C:endoplasmic reticulum chaperone complex"/>
    <property type="evidence" value="ECO:0007669"/>
    <property type="project" value="TreeGrafter"/>
</dbReference>
<evidence type="ECO:0000256" key="1">
    <source>
        <dbReference type="ARBA" id="ARBA00022741"/>
    </source>
</evidence>